<dbReference type="GeneID" id="25731644"/>
<evidence type="ECO:0000256" key="4">
    <source>
        <dbReference type="ARBA" id="ARBA00022780"/>
    </source>
</evidence>
<dbReference type="Pfam" id="PF00939">
    <property type="entry name" value="Na_sulph_symp"/>
    <property type="match status" value="1"/>
</dbReference>
<dbReference type="InterPro" id="IPR001898">
    <property type="entry name" value="SLC13A/DASS"/>
</dbReference>
<dbReference type="InterPro" id="IPR030676">
    <property type="entry name" value="CitT-rel"/>
</dbReference>
<proteinExistence type="inferred from homology"/>
<sequence length="79" mass="7879">MKNLAICIGVGAALALAPPPAGVTVKAWNLLAIFTGTIVGIITTPLPLGAVAVLGLGVSMLTKTLTFAEAFSAFATEIP</sequence>
<feature type="transmembrane region" description="Helical" evidence="7">
    <location>
        <begin position="31"/>
        <end position="56"/>
    </location>
</feature>
<comment type="subcellular location">
    <subcellularLocation>
        <location evidence="1">Plastid</location>
        <location evidence="1">Chloroplast inner membrane</location>
        <topology evidence="1">Multi-pass membrane protein</topology>
    </subcellularLocation>
</comment>
<keyword evidence="5 7" id="KW-1133">Transmembrane helix</keyword>
<dbReference type="Proteomes" id="UP000054498">
    <property type="component" value="Unassembled WGS sequence"/>
</dbReference>
<reference evidence="8 9" key="1">
    <citation type="journal article" date="2013" name="BMC Genomics">
        <title>Reconstruction of the lipid metabolism for the microalga Monoraphidium neglectum from its genome sequence reveals characteristics suitable for biofuel production.</title>
        <authorList>
            <person name="Bogen C."/>
            <person name="Al-Dilaimi A."/>
            <person name="Albersmeier A."/>
            <person name="Wichmann J."/>
            <person name="Grundmann M."/>
            <person name="Rupp O."/>
            <person name="Lauersen K.J."/>
            <person name="Blifernez-Klassen O."/>
            <person name="Kalinowski J."/>
            <person name="Goesmann A."/>
            <person name="Mussgnug J.H."/>
            <person name="Kruse O."/>
        </authorList>
    </citation>
    <scope>NUCLEOTIDE SEQUENCE [LARGE SCALE GENOMIC DNA]</scope>
    <source>
        <strain evidence="8 9">SAG 48.87</strain>
    </source>
</reference>
<comment type="similarity">
    <text evidence="2">Belongs to the SLC13A/DASS transporter (TC 2.A.47) family. DIT1 subfamily.</text>
</comment>
<dbReference type="KEGG" id="mng:MNEG_14114"/>
<evidence type="ECO:0000256" key="1">
    <source>
        <dbReference type="ARBA" id="ARBA00004478"/>
    </source>
</evidence>
<organism evidence="8 9">
    <name type="scientific">Monoraphidium neglectum</name>
    <dbReference type="NCBI Taxonomy" id="145388"/>
    <lineage>
        <taxon>Eukaryota</taxon>
        <taxon>Viridiplantae</taxon>
        <taxon>Chlorophyta</taxon>
        <taxon>core chlorophytes</taxon>
        <taxon>Chlorophyceae</taxon>
        <taxon>CS clade</taxon>
        <taxon>Sphaeropleales</taxon>
        <taxon>Selenastraceae</taxon>
        <taxon>Monoraphidium</taxon>
    </lineage>
</organism>
<dbReference type="GO" id="GO:0009706">
    <property type="term" value="C:chloroplast inner membrane"/>
    <property type="evidence" value="ECO:0007669"/>
    <property type="project" value="UniProtKB-SubCell"/>
</dbReference>
<name>A0A0D2KDF6_9CHLO</name>
<evidence type="ECO:0000256" key="6">
    <source>
        <dbReference type="ARBA" id="ARBA00023136"/>
    </source>
</evidence>
<keyword evidence="4" id="KW-1001">Plastid inner membrane</keyword>
<evidence type="ECO:0000313" key="9">
    <source>
        <dbReference type="Proteomes" id="UP000054498"/>
    </source>
</evidence>
<keyword evidence="3 7" id="KW-0812">Transmembrane</keyword>
<evidence type="ECO:0000256" key="5">
    <source>
        <dbReference type="ARBA" id="ARBA00022989"/>
    </source>
</evidence>
<accession>A0A0D2KDF6</accession>
<dbReference type="EMBL" id="KK104481">
    <property type="protein sequence ID" value="KIY93848.1"/>
    <property type="molecule type" value="Genomic_DNA"/>
</dbReference>
<keyword evidence="4" id="KW-0934">Plastid</keyword>
<evidence type="ECO:0000256" key="3">
    <source>
        <dbReference type="ARBA" id="ARBA00022692"/>
    </source>
</evidence>
<gene>
    <name evidence="8" type="ORF">MNEG_14114</name>
</gene>
<keyword evidence="9" id="KW-1185">Reference proteome</keyword>
<evidence type="ECO:0000313" key="8">
    <source>
        <dbReference type="EMBL" id="KIY93848.1"/>
    </source>
</evidence>
<keyword evidence="6 7" id="KW-0472">Membrane</keyword>
<dbReference type="GO" id="GO:0015140">
    <property type="term" value="F:malate transmembrane transporter activity"/>
    <property type="evidence" value="ECO:0007669"/>
    <property type="project" value="UniProtKB-ARBA"/>
</dbReference>
<evidence type="ECO:0000256" key="7">
    <source>
        <dbReference type="SAM" id="Phobius"/>
    </source>
</evidence>
<dbReference type="AlphaFoldDB" id="A0A0D2KDF6"/>
<evidence type="ECO:0000256" key="2">
    <source>
        <dbReference type="ARBA" id="ARBA00007349"/>
    </source>
</evidence>
<dbReference type="STRING" id="145388.A0A0D2KDF6"/>
<dbReference type="PANTHER" id="PTHR42826">
    <property type="entry name" value="DICARBOXYLATE TRANSPORTER 2.1, CHLOROPLASTIC"/>
    <property type="match status" value="1"/>
</dbReference>
<protein>
    <submittedName>
        <fullName evidence="8">Uncharacterized protein</fullName>
    </submittedName>
</protein>
<dbReference type="RefSeq" id="XP_013892868.1">
    <property type="nucleotide sequence ID" value="XM_014037414.1"/>
</dbReference>